<protein>
    <submittedName>
        <fullName evidence="5">SET domain containing protein</fullName>
    </submittedName>
</protein>
<evidence type="ECO:0000313" key="5">
    <source>
        <dbReference type="EMBL" id="EPY33146.1"/>
    </source>
</evidence>
<gene>
    <name evidence="5" type="ORF">STCU_02465</name>
</gene>
<dbReference type="SUPFAM" id="SSF81822">
    <property type="entry name" value="RuBisCo LSMT C-terminal, substrate-binding domain"/>
    <property type="match status" value="1"/>
</dbReference>
<dbReference type="Proteomes" id="UP000015354">
    <property type="component" value="Unassembled WGS sequence"/>
</dbReference>
<dbReference type="InterPro" id="IPR046341">
    <property type="entry name" value="SET_dom_sf"/>
</dbReference>
<dbReference type="Pfam" id="PF09273">
    <property type="entry name" value="Rubis-subs-bind"/>
    <property type="match status" value="1"/>
</dbReference>
<comment type="caution">
    <text evidence="5">The sequence shown here is derived from an EMBL/GenBank/DDBJ whole genome shotgun (WGS) entry which is preliminary data.</text>
</comment>
<dbReference type="Gene3D" id="3.90.1410.10">
    <property type="entry name" value="set domain protein methyltransferase, domain 1"/>
    <property type="match status" value="1"/>
</dbReference>
<dbReference type="CDD" id="cd10527">
    <property type="entry name" value="SET_LSMT"/>
    <property type="match status" value="1"/>
</dbReference>
<name>S9W1B3_9TRYP</name>
<dbReference type="InterPro" id="IPR050600">
    <property type="entry name" value="SETD3_SETD6_MTase"/>
</dbReference>
<feature type="domain" description="Rubisco LSMT substrate-binding" evidence="4">
    <location>
        <begin position="463"/>
        <end position="556"/>
    </location>
</feature>
<evidence type="ECO:0000259" key="4">
    <source>
        <dbReference type="Pfam" id="PF09273"/>
    </source>
</evidence>
<reference evidence="5 6" key="1">
    <citation type="journal article" date="2013" name="PLoS ONE">
        <title>Predicting the Proteins of Angomonas deanei, Strigomonas culicis and Their Respective Endosymbionts Reveals New Aspects of the Trypanosomatidae Family.</title>
        <authorList>
            <person name="Motta M.C."/>
            <person name="Martins A.C."/>
            <person name="de Souza S.S."/>
            <person name="Catta-Preta C.M."/>
            <person name="Silva R."/>
            <person name="Klein C.C."/>
            <person name="de Almeida L.G."/>
            <person name="de Lima Cunha O."/>
            <person name="Ciapina L.P."/>
            <person name="Brocchi M."/>
            <person name="Colabardini A.C."/>
            <person name="de Araujo Lima B."/>
            <person name="Machado C.R."/>
            <person name="de Almeida Soares C.M."/>
            <person name="Probst C.M."/>
            <person name="de Menezes C.B."/>
            <person name="Thompson C.E."/>
            <person name="Bartholomeu D.C."/>
            <person name="Gradia D.F."/>
            <person name="Pavoni D.P."/>
            <person name="Grisard E.C."/>
            <person name="Fantinatti-Garboggini F."/>
            <person name="Marchini F.K."/>
            <person name="Rodrigues-Luiz G.F."/>
            <person name="Wagner G."/>
            <person name="Goldman G.H."/>
            <person name="Fietto J.L."/>
            <person name="Elias M.C."/>
            <person name="Goldman M.H."/>
            <person name="Sagot M.F."/>
            <person name="Pereira M."/>
            <person name="Stoco P.H."/>
            <person name="de Mendonca-Neto R.P."/>
            <person name="Teixeira S.M."/>
            <person name="Maciel T.E."/>
            <person name="de Oliveira Mendes T.A."/>
            <person name="Urmenyi T.P."/>
            <person name="de Souza W."/>
            <person name="Schenkman S."/>
            <person name="de Vasconcelos A.T."/>
        </authorList>
    </citation>
    <scope>NUCLEOTIDE SEQUENCE [LARGE SCALE GENOMIC DNA]</scope>
</reference>
<evidence type="ECO:0000256" key="2">
    <source>
        <dbReference type="ARBA" id="ARBA00022679"/>
    </source>
</evidence>
<keyword evidence="3" id="KW-0949">S-adenosyl-L-methionine</keyword>
<dbReference type="SUPFAM" id="SSF82199">
    <property type="entry name" value="SET domain"/>
    <property type="match status" value="1"/>
</dbReference>
<proteinExistence type="predicted"/>
<dbReference type="Gene3D" id="3.90.1420.10">
    <property type="entry name" value="Rubisco LSMT, substrate-binding domain"/>
    <property type="match status" value="1"/>
</dbReference>
<organism evidence="5 6">
    <name type="scientific">Strigomonas culicis</name>
    <dbReference type="NCBI Taxonomy" id="28005"/>
    <lineage>
        <taxon>Eukaryota</taxon>
        <taxon>Discoba</taxon>
        <taxon>Euglenozoa</taxon>
        <taxon>Kinetoplastea</taxon>
        <taxon>Metakinetoplastina</taxon>
        <taxon>Trypanosomatida</taxon>
        <taxon>Trypanosomatidae</taxon>
        <taxon>Strigomonadinae</taxon>
        <taxon>Strigomonas</taxon>
    </lineage>
</organism>
<keyword evidence="6" id="KW-1185">Reference proteome</keyword>
<dbReference type="PANTHER" id="PTHR13271:SF115">
    <property type="entry name" value="RUBISCO LSMT SUBSTRATE-BINDING DOMAIN-CONTAINING PROTEIN"/>
    <property type="match status" value="1"/>
</dbReference>
<dbReference type="InterPro" id="IPR036464">
    <property type="entry name" value="Rubisco_LSMT_subst-bd_sf"/>
</dbReference>
<dbReference type="GO" id="GO:0032259">
    <property type="term" value="P:methylation"/>
    <property type="evidence" value="ECO:0007669"/>
    <property type="project" value="UniProtKB-KW"/>
</dbReference>
<dbReference type="InterPro" id="IPR015353">
    <property type="entry name" value="Rubisco_LSMT_subst-bd"/>
</dbReference>
<dbReference type="GO" id="GO:0016279">
    <property type="term" value="F:protein-lysine N-methyltransferase activity"/>
    <property type="evidence" value="ECO:0007669"/>
    <property type="project" value="TreeGrafter"/>
</dbReference>
<keyword evidence="1" id="KW-0489">Methyltransferase</keyword>
<accession>S9W1B3</accession>
<dbReference type="OrthoDB" id="341421at2759"/>
<dbReference type="AlphaFoldDB" id="S9W1B3"/>
<dbReference type="PANTHER" id="PTHR13271">
    <property type="entry name" value="UNCHARACTERIZED PUTATIVE METHYLTRANSFERASE"/>
    <property type="match status" value="1"/>
</dbReference>
<dbReference type="EMBL" id="ATMH01002465">
    <property type="protein sequence ID" value="EPY33146.1"/>
    <property type="molecule type" value="Genomic_DNA"/>
</dbReference>
<sequence>MEITAADVLWWEQKLEASDSAAVKRFYLSFTEDPATRAAAGGDAWCLAPALGQPWELGRLLFLARVVAADERTLWECLGPRLREVFDHRVDGWNEQSAVKVVHQFLTDGVDAAARPVVAALQETLHAHTADHVKPLPDTPAVGGAPAAARDELDGAVGITDMQRGNDYSEGSIVCRRPLPPFATLLRLPRDRLFCVASVRQHSALGRAVAHCAALASLRENEEAFLVLALLYERDVAGAASHWSALLQTCPPGYPTVPGFWPLSDLAELEGVDILDEVLQRRAQLDDFQAQLGALLPLLLPALRAAGGPADLTLERLAAVFATAPLQWARATFDSRAFRLNVDGQVVLALVPVADMINHQNRSDVLTRRVEPNGGDFVLEVGAALTDRDVGRELWMSYGPLQNWELLQYYGFVLPDNEHDKLPFPLGVDALAESDDVWDRRRWQIISHYHLYDAGRCWIARSGVPSAALRALLRVLVAQAEEFDGMERDGPFAQLSPATEGTVRETLRQTVACVMDLFSTTLEEDEEALLEMDETGTAAADDSSQTNMRLCLELRSRPERIALAC</sequence>
<evidence type="ECO:0000256" key="3">
    <source>
        <dbReference type="ARBA" id="ARBA00022691"/>
    </source>
</evidence>
<evidence type="ECO:0000256" key="1">
    <source>
        <dbReference type="ARBA" id="ARBA00022603"/>
    </source>
</evidence>
<evidence type="ECO:0000313" key="6">
    <source>
        <dbReference type="Proteomes" id="UP000015354"/>
    </source>
</evidence>
<keyword evidence="2" id="KW-0808">Transferase</keyword>